<name>A0A1S2YZ88_CICAR</name>
<evidence type="ECO:0000256" key="11">
    <source>
        <dbReference type="ARBA" id="ARBA00054261"/>
    </source>
</evidence>
<dbReference type="Gene3D" id="1.10.510.10">
    <property type="entry name" value="Transferase(Phosphotransferase) domain 1"/>
    <property type="match status" value="1"/>
</dbReference>
<comment type="subcellular location">
    <subcellularLocation>
        <location evidence="1">Cell membrane</location>
    </subcellularLocation>
</comment>
<accession>A0A1S2YZ88</accession>
<feature type="domain" description="Protein kinase" evidence="14">
    <location>
        <begin position="86"/>
        <end position="372"/>
    </location>
</feature>
<evidence type="ECO:0000256" key="10">
    <source>
        <dbReference type="ARBA" id="ARBA00023136"/>
    </source>
</evidence>
<keyword evidence="8 16" id="KW-0418">Kinase</keyword>
<dbReference type="GO" id="GO:0005524">
    <property type="term" value="F:ATP binding"/>
    <property type="evidence" value="ECO:0007669"/>
    <property type="project" value="UniProtKB-UniRule"/>
</dbReference>
<dbReference type="EC" id="2.7.11.1" evidence="3"/>
<reference evidence="16" key="2">
    <citation type="submission" date="2025-08" db="UniProtKB">
        <authorList>
            <consortium name="RefSeq"/>
        </authorList>
    </citation>
    <scope>IDENTIFICATION</scope>
    <source>
        <tissue evidence="16">Etiolated seedlings</tissue>
    </source>
</reference>
<dbReference type="PaxDb" id="3827-XP_004512261.1"/>
<evidence type="ECO:0000259" key="14">
    <source>
        <dbReference type="PROSITE" id="PS50011"/>
    </source>
</evidence>
<keyword evidence="10" id="KW-0472">Membrane</keyword>
<comment type="similarity">
    <text evidence="2">Belongs to the protein kinase superfamily. Ser/Thr protein kinase family.</text>
</comment>
<keyword evidence="15" id="KW-1185">Reference proteome</keyword>
<evidence type="ECO:0000256" key="8">
    <source>
        <dbReference type="ARBA" id="ARBA00022777"/>
    </source>
</evidence>
<protein>
    <recommendedName>
        <fullName evidence="3">non-specific serine/threonine protein kinase</fullName>
        <ecNumber evidence="3">2.7.11.1</ecNumber>
    </recommendedName>
</protein>
<dbReference type="STRING" id="3827.A0A1S2YZ88"/>
<evidence type="ECO:0000256" key="1">
    <source>
        <dbReference type="ARBA" id="ARBA00004236"/>
    </source>
</evidence>
<dbReference type="Pfam" id="PF07714">
    <property type="entry name" value="PK_Tyr_Ser-Thr"/>
    <property type="match status" value="1"/>
</dbReference>
<keyword evidence="9 12" id="KW-0067">ATP-binding</keyword>
<evidence type="ECO:0000256" key="3">
    <source>
        <dbReference type="ARBA" id="ARBA00012513"/>
    </source>
</evidence>
<dbReference type="KEGG" id="cam:101495842"/>
<dbReference type="InterPro" id="IPR050823">
    <property type="entry name" value="Plant_Ser_Thr_Prot_Kinase"/>
</dbReference>
<keyword evidence="4" id="KW-1003">Cell membrane</keyword>
<reference evidence="15" key="1">
    <citation type="journal article" date="2013" name="Nat. Biotechnol.">
        <title>Draft genome sequence of chickpea (Cicer arietinum) provides a resource for trait improvement.</title>
        <authorList>
            <person name="Varshney R.K."/>
            <person name="Song C."/>
            <person name="Saxena R.K."/>
            <person name="Azam S."/>
            <person name="Yu S."/>
            <person name="Sharpe A.G."/>
            <person name="Cannon S."/>
            <person name="Baek J."/>
            <person name="Rosen B.D."/>
            <person name="Tar'an B."/>
            <person name="Millan T."/>
            <person name="Zhang X."/>
            <person name="Ramsay L.D."/>
            <person name="Iwata A."/>
            <person name="Wang Y."/>
            <person name="Nelson W."/>
            <person name="Farmer A.D."/>
            <person name="Gaur P.M."/>
            <person name="Soderlund C."/>
            <person name="Penmetsa R.V."/>
            <person name="Xu C."/>
            <person name="Bharti A.K."/>
            <person name="He W."/>
            <person name="Winter P."/>
            <person name="Zhao S."/>
            <person name="Hane J.K."/>
            <person name="Carrasquilla-Garcia N."/>
            <person name="Condie J.A."/>
            <person name="Upadhyaya H.D."/>
            <person name="Luo M.C."/>
            <person name="Thudi M."/>
            <person name="Gowda C.L."/>
            <person name="Singh N.P."/>
            <person name="Lichtenzveig J."/>
            <person name="Gali K.K."/>
            <person name="Rubio J."/>
            <person name="Nadarajan N."/>
            <person name="Dolezel J."/>
            <person name="Bansal K.C."/>
            <person name="Xu X."/>
            <person name="Edwards D."/>
            <person name="Zhang G."/>
            <person name="Kahl G."/>
            <person name="Gil J."/>
            <person name="Singh K.B."/>
            <person name="Datta S.K."/>
            <person name="Jackson S.A."/>
            <person name="Wang J."/>
            <person name="Cook D.R."/>
        </authorList>
    </citation>
    <scope>NUCLEOTIDE SEQUENCE [LARGE SCALE GENOMIC DNA]</scope>
    <source>
        <strain evidence="15">cv. CDC Frontier</strain>
    </source>
</reference>
<dbReference type="PROSITE" id="PS00108">
    <property type="entry name" value="PROTEIN_KINASE_ST"/>
    <property type="match status" value="1"/>
</dbReference>
<dbReference type="CDD" id="cd14066">
    <property type="entry name" value="STKc_IRAK"/>
    <property type="match status" value="1"/>
</dbReference>
<feature type="binding site" evidence="12">
    <location>
        <position position="125"/>
    </location>
    <ligand>
        <name>ATP</name>
        <dbReference type="ChEBI" id="CHEBI:30616"/>
    </ligand>
</feature>
<evidence type="ECO:0000256" key="9">
    <source>
        <dbReference type="ARBA" id="ARBA00022840"/>
    </source>
</evidence>
<dbReference type="PROSITE" id="PS00107">
    <property type="entry name" value="PROTEIN_KINASE_ATP"/>
    <property type="match status" value="1"/>
</dbReference>
<dbReference type="SUPFAM" id="SSF56112">
    <property type="entry name" value="Protein kinase-like (PK-like)"/>
    <property type="match status" value="1"/>
</dbReference>
<keyword evidence="6" id="KW-0808">Transferase</keyword>
<evidence type="ECO:0000256" key="2">
    <source>
        <dbReference type="ARBA" id="ARBA00008684"/>
    </source>
</evidence>
<dbReference type="eggNOG" id="KOG1187">
    <property type="taxonomic scope" value="Eukaryota"/>
</dbReference>
<dbReference type="InterPro" id="IPR017441">
    <property type="entry name" value="Protein_kinase_ATP_BS"/>
</dbReference>
<keyword evidence="7 12" id="KW-0547">Nucleotide-binding</keyword>
<evidence type="ECO:0000256" key="6">
    <source>
        <dbReference type="ARBA" id="ARBA00022679"/>
    </source>
</evidence>
<dbReference type="PANTHER" id="PTHR45621">
    <property type="entry name" value="OS01G0588500 PROTEIN-RELATED"/>
    <property type="match status" value="1"/>
</dbReference>
<dbReference type="OrthoDB" id="4062651at2759"/>
<dbReference type="RefSeq" id="XP_004512261.1">
    <property type="nucleotide sequence ID" value="XM_004512204.3"/>
</dbReference>
<dbReference type="FunFam" id="3.30.200.20:FF:000228">
    <property type="entry name" value="Serine/threonine-protein kinase BIK1"/>
    <property type="match status" value="1"/>
</dbReference>
<dbReference type="InterPro" id="IPR008271">
    <property type="entry name" value="Ser/Thr_kinase_AS"/>
</dbReference>
<dbReference type="InterPro" id="IPR000719">
    <property type="entry name" value="Prot_kinase_dom"/>
</dbReference>
<dbReference type="AlphaFoldDB" id="A0A1S2YZ88"/>
<dbReference type="PROSITE" id="PS50011">
    <property type="entry name" value="PROTEIN_KINASE_DOM"/>
    <property type="match status" value="1"/>
</dbReference>
<organism evidence="15 16">
    <name type="scientific">Cicer arietinum</name>
    <name type="common">Chickpea</name>
    <name type="synonym">Garbanzo</name>
    <dbReference type="NCBI Taxonomy" id="3827"/>
    <lineage>
        <taxon>Eukaryota</taxon>
        <taxon>Viridiplantae</taxon>
        <taxon>Streptophyta</taxon>
        <taxon>Embryophyta</taxon>
        <taxon>Tracheophyta</taxon>
        <taxon>Spermatophyta</taxon>
        <taxon>Magnoliopsida</taxon>
        <taxon>eudicotyledons</taxon>
        <taxon>Gunneridae</taxon>
        <taxon>Pentapetalae</taxon>
        <taxon>rosids</taxon>
        <taxon>fabids</taxon>
        <taxon>Fabales</taxon>
        <taxon>Fabaceae</taxon>
        <taxon>Papilionoideae</taxon>
        <taxon>50 kb inversion clade</taxon>
        <taxon>NPAAA clade</taxon>
        <taxon>Hologalegina</taxon>
        <taxon>IRL clade</taxon>
        <taxon>Cicereae</taxon>
        <taxon>Cicer</taxon>
    </lineage>
</organism>
<evidence type="ECO:0000313" key="16">
    <source>
        <dbReference type="RefSeq" id="XP_004512261.1"/>
    </source>
</evidence>
<dbReference type="Gene3D" id="3.30.200.20">
    <property type="entry name" value="Phosphorylase Kinase, domain 1"/>
    <property type="match status" value="1"/>
</dbReference>
<dbReference type="GO" id="GO:0005886">
    <property type="term" value="C:plasma membrane"/>
    <property type="evidence" value="ECO:0007669"/>
    <property type="project" value="UniProtKB-SubCell"/>
</dbReference>
<keyword evidence="5 13" id="KW-0723">Serine/threonine-protein kinase</keyword>
<evidence type="ECO:0000313" key="15">
    <source>
        <dbReference type="Proteomes" id="UP000087171"/>
    </source>
</evidence>
<comment type="function">
    <text evidence="11">May be involved in plant defense signaling.</text>
</comment>
<sequence>MGLCFSHQQSPSSLNFPHTSGSTINNCNTKNVSSSASCSNSKVFEIGSESVGNGGEGSIVISGKFMQTPNLKVFSYGDLKAATKSFKSDALLGEGGFGKVYKGWLNAETLAPVKAGSGMMVAIKKLKPDSVQGVEEWQSEINFLGRISHPNLVKLLGYCKDNNKFLLVYEFMPRGNLETHLFRRNTDIEPLSWNTRLKIAIDAARGLAFLHSSEKQVIYRDFKASNILLDGNYNAKISDFGLAKLGPSEGDSHVTTRIMGTYGYAAPEYIATGHLYVKSDVYGFGVVLLEMLTGLHALDTKRPTGQQNLVEWIKPSLSDKRKLKSNIVDYRLEGQYSPKAAFETAKLILKCLESDPKKRPSMKEVFETLKSIKAIKDKRKISKNHRTKSAAMYNLQKPICPFRVSI</sequence>
<proteinExistence type="inferred from homology"/>
<dbReference type="InterPro" id="IPR001245">
    <property type="entry name" value="Ser-Thr/Tyr_kinase_cat_dom"/>
</dbReference>
<gene>
    <name evidence="16" type="primary">LOC101495842</name>
</gene>
<evidence type="ECO:0000256" key="7">
    <source>
        <dbReference type="ARBA" id="ARBA00022741"/>
    </source>
</evidence>
<evidence type="ECO:0000256" key="5">
    <source>
        <dbReference type="ARBA" id="ARBA00022527"/>
    </source>
</evidence>
<dbReference type="FunFam" id="1.10.510.10:FF:000032">
    <property type="entry name" value="Serine/threonine-protein kinase PBS1"/>
    <property type="match status" value="1"/>
</dbReference>
<dbReference type="Proteomes" id="UP000087171">
    <property type="component" value="Chromosome Ca8"/>
</dbReference>
<dbReference type="GO" id="GO:0004674">
    <property type="term" value="F:protein serine/threonine kinase activity"/>
    <property type="evidence" value="ECO:0007669"/>
    <property type="project" value="UniProtKB-KW"/>
</dbReference>
<evidence type="ECO:0000256" key="4">
    <source>
        <dbReference type="ARBA" id="ARBA00022475"/>
    </source>
</evidence>
<dbReference type="GeneID" id="101495842"/>
<dbReference type="InterPro" id="IPR011009">
    <property type="entry name" value="Kinase-like_dom_sf"/>
</dbReference>
<evidence type="ECO:0000256" key="13">
    <source>
        <dbReference type="RuleBase" id="RU000304"/>
    </source>
</evidence>
<evidence type="ECO:0000256" key="12">
    <source>
        <dbReference type="PROSITE-ProRule" id="PRU10141"/>
    </source>
</evidence>